<evidence type="ECO:0000256" key="9">
    <source>
        <dbReference type="ARBA" id="ARBA00022989"/>
    </source>
</evidence>
<dbReference type="GO" id="GO:0005886">
    <property type="term" value="C:plasma membrane"/>
    <property type="evidence" value="ECO:0007669"/>
    <property type="project" value="UniProtKB-SubCell"/>
</dbReference>
<protein>
    <recommendedName>
        <fullName evidence="4">histidine kinase</fullName>
        <ecNumber evidence="4">2.7.13.3</ecNumber>
    </recommendedName>
</protein>
<sequence length="495" mass="52274">MRRLLPSSLTSRLVLTAVLLVTVVSLLIAVATTVAIRSYLLDRLDTEVQLTSARALRDGPAPATDPDGDHEGSGDTDVHGLPDVEPGRGQETGTVAAYLTTGAALGQVITEDGDLAPLSRAALAALRAVPADGAPHGVDLRGLGDYRVAVTDNGSFDVAAGLPTRDVDATIRKLVSGEVLFILAGILAAGGIALVVVRRQMRPLHQVARTAHEVAQLPLATGEIGMTARVPEPLTDERTEIGQVGSALNTLLGHVERSLDERHRSEQQVRQFVADASHELRTPLATINGYAQLSRRSAEPDAAQLRQAMAKVEVEAARMSALVEDLLLLARLDAGRPLERADVDLTKMVLESVGDSRVMAPDHRWALDLPDEPVVVVGDEQRLHQVLANLLANARRHTPAGTTVTVGAHLAADRATAVLSVLDDGPGLPADLRDSVFERFTRGDSARTRASGGAGLGLSLAKAITEAHGGRITVSSRPGHTAFTVSLPVRPPIHR</sequence>
<keyword evidence="8 16" id="KW-0418">Kinase</keyword>
<dbReference type="InterPro" id="IPR036890">
    <property type="entry name" value="HATPase_C_sf"/>
</dbReference>
<dbReference type="FunFam" id="1.10.287.130:FF:000001">
    <property type="entry name" value="Two-component sensor histidine kinase"/>
    <property type="match status" value="1"/>
</dbReference>
<feature type="compositionally biased region" description="Basic and acidic residues" evidence="12">
    <location>
        <begin position="67"/>
        <end position="88"/>
    </location>
</feature>
<dbReference type="SUPFAM" id="SSF47384">
    <property type="entry name" value="Homodimeric domain of signal transducing histidine kinase"/>
    <property type="match status" value="1"/>
</dbReference>
<dbReference type="PANTHER" id="PTHR45436">
    <property type="entry name" value="SENSOR HISTIDINE KINASE YKOH"/>
    <property type="match status" value="1"/>
</dbReference>
<feature type="transmembrane region" description="Helical" evidence="13">
    <location>
        <begin position="179"/>
        <end position="197"/>
    </location>
</feature>
<dbReference type="InterPro" id="IPR005467">
    <property type="entry name" value="His_kinase_dom"/>
</dbReference>
<proteinExistence type="predicted"/>
<keyword evidence="9 13" id="KW-1133">Transmembrane helix</keyword>
<evidence type="ECO:0000256" key="11">
    <source>
        <dbReference type="ARBA" id="ARBA00023136"/>
    </source>
</evidence>
<keyword evidence="6" id="KW-0808">Transferase</keyword>
<dbReference type="FunFam" id="3.30.565.10:FF:000006">
    <property type="entry name" value="Sensor histidine kinase WalK"/>
    <property type="match status" value="1"/>
</dbReference>
<dbReference type="Pfam" id="PF00512">
    <property type="entry name" value="HisKA"/>
    <property type="match status" value="1"/>
</dbReference>
<evidence type="ECO:0000256" key="2">
    <source>
        <dbReference type="ARBA" id="ARBA00001968"/>
    </source>
</evidence>
<feature type="domain" description="HAMP" evidence="15">
    <location>
        <begin position="198"/>
        <end position="260"/>
    </location>
</feature>
<dbReference type="PROSITE" id="PS50885">
    <property type="entry name" value="HAMP"/>
    <property type="match status" value="1"/>
</dbReference>
<keyword evidence="5" id="KW-0597">Phosphoprotein</keyword>
<dbReference type="SUPFAM" id="SSF55874">
    <property type="entry name" value="ATPase domain of HSP90 chaperone/DNA topoisomerase II/histidine kinase"/>
    <property type="match status" value="1"/>
</dbReference>
<comment type="cofactor">
    <cofactor evidence="2">
        <name>a divalent metal cation</name>
        <dbReference type="ChEBI" id="CHEBI:60240"/>
    </cofactor>
</comment>
<keyword evidence="7 13" id="KW-0812">Transmembrane</keyword>
<dbReference type="InterPro" id="IPR050428">
    <property type="entry name" value="TCS_sensor_his_kinase"/>
</dbReference>
<dbReference type="Gene3D" id="6.10.340.10">
    <property type="match status" value="1"/>
</dbReference>
<dbReference type="AlphaFoldDB" id="A0A7G9RG32"/>
<dbReference type="InterPro" id="IPR003594">
    <property type="entry name" value="HATPase_dom"/>
</dbReference>
<dbReference type="InterPro" id="IPR003661">
    <property type="entry name" value="HisK_dim/P_dom"/>
</dbReference>
<dbReference type="CDD" id="cd00082">
    <property type="entry name" value="HisKA"/>
    <property type="match status" value="1"/>
</dbReference>
<dbReference type="InterPro" id="IPR003660">
    <property type="entry name" value="HAMP_dom"/>
</dbReference>
<evidence type="ECO:0000256" key="12">
    <source>
        <dbReference type="SAM" id="MobiDB-lite"/>
    </source>
</evidence>
<dbReference type="InterPro" id="IPR004358">
    <property type="entry name" value="Sig_transdc_His_kin-like_C"/>
</dbReference>
<evidence type="ECO:0000256" key="13">
    <source>
        <dbReference type="SAM" id="Phobius"/>
    </source>
</evidence>
<dbReference type="PANTHER" id="PTHR45436:SF5">
    <property type="entry name" value="SENSOR HISTIDINE KINASE TRCS"/>
    <property type="match status" value="1"/>
</dbReference>
<dbReference type="SMART" id="SM00387">
    <property type="entry name" value="HATPase_c"/>
    <property type="match status" value="1"/>
</dbReference>
<dbReference type="Gene3D" id="3.30.565.10">
    <property type="entry name" value="Histidine kinase-like ATPase, C-terminal domain"/>
    <property type="match status" value="1"/>
</dbReference>
<keyword evidence="17" id="KW-1185">Reference proteome</keyword>
<dbReference type="Proteomes" id="UP000515947">
    <property type="component" value="Chromosome"/>
</dbReference>
<accession>A0A7G9RG32</accession>
<evidence type="ECO:0000259" key="14">
    <source>
        <dbReference type="PROSITE" id="PS50109"/>
    </source>
</evidence>
<dbReference type="InterPro" id="IPR036097">
    <property type="entry name" value="HisK_dim/P_sf"/>
</dbReference>
<evidence type="ECO:0000313" key="16">
    <source>
        <dbReference type="EMBL" id="QNN54557.1"/>
    </source>
</evidence>
<dbReference type="GO" id="GO:0005509">
    <property type="term" value="F:calcium ion binding"/>
    <property type="evidence" value="ECO:0007669"/>
    <property type="project" value="UniProtKB-ARBA"/>
</dbReference>
<evidence type="ECO:0000256" key="4">
    <source>
        <dbReference type="ARBA" id="ARBA00012438"/>
    </source>
</evidence>
<evidence type="ECO:0000256" key="6">
    <source>
        <dbReference type="ARBA" id="ARBA00022679"/>
    </source>
</evidence>
<dbReference type="EC" id="2.7.13.3" evidence="4"/>
<organism evidence="16 17">
    <name type="scientific">Nocardioides mesophilus</name>
    <dbReference type="NCBI Taxonomy" id="433659"/>
    <lineage>
        <taxon>Bacteria</taxon>
        <taxon>Bacillati</taxon>
        <taxon>Actinomycetota</taxon>
        <taxon>Actinomycetes</taxon>
        <taxon>Propionibacteriales</taxon>
        <taxon>Nocardioidaceae</taxon>
        <taxon>Nocardioides</taxon>
    </lineage>
</organism>
<dbReference type="SMART" id="SM00388">
    <property type="entry name" value="HisKA"/>
    <property type="match status" value="1"/>
</dbReference>
<dbReference type="SMART" id="SM00304">
    <property type="entry name" value="HAMP"/>
    <property type="match status" value="1"/>
</dbReference>
<dbReference type="Gene3D" id="1.10.287.130">
    <property type="match status" value="1"/>
</dbReference>
<name>A0A7G9RG32_9ACTN</name>
<dbReference type="EMBL" id="CP060713">
    <property type="protein sequence ID" value="QNN54557.1"/>
    <property type="molecule type" value="Genomic_DNA"/>
</dbReference>
<dbReference type="PROSITE" id="PS50109">
    <property type="entry name" value="HIS_KIN"/>
    <property type="match status" value="1"/>
</dbReference>
<dbReference type="GO" id="GO:0000155">
    <property type="term" value="F:phosphorelay sensor kinase activity"/>
    <property type="evidence" value="ECO:0007669"/>
    <property type="project" value="InterPro"/>
</dbReference>
<feature type="region of interest" description="Disordered" evidence="12">
    <location>
        <begin position="55"/>
        <end position="90"/>
    </location>
</feature>
<reference evidence="16 17" key="1">
    <citation type="submission" date="2020-08" db="EMBL/GenBank/DDBJ databases">
        <title>Genome sequence of Nocardioides mesophilus KACC 16243T.</title>
        <authorList>
            <person name="Hyun D.-W."/>
            <person name="Bae J.-W."/>
        </authorList>
    </citation>
    <scope>NUCLEOTIDE SEQUENCE [LARGE SCALE GENOMIC DNA]</scope>
    <source>
        <strain evidence="16 17">KACC 16243</strain>
    </source>
</reference>
<gene>
    <name evidence="16" type="ORF">H9L09_09755</name>
</gene>
<comment type="catalytic activity">
    <reaction evidence="1">
        <text>ATP + protein L-histidine = ADP + protein N-phospho-L-histidine.</text>
        <dbReference type="EC" id="2.7.13.3"/>
    </reaction>
</comment>
<dbReference type="KEGG" id="nmes:H9L09_09755"/>
<dbReference type="Pfam" id="PF02518">
    <property type="entry name" value="HATPase_c"/>
    <property type="match status" value="1"/>
</dbReference>
<dbReference type="PRINTS" id="PR00344">
    <property type="entry name" value="BCTRLSENSOR"/>
</dbReference>
<evidence type="ECO:0000259" key="15">
    <source>
        <dbReference type="PROSITE" id="PS50885"/>
    </source>
</evidence>
<evidence type="ECO:0000256" key="10">
    <source>
        <dbReference type="ARBA" id="ARBA00023012"/>
    </source>
</evidence>
<comment type="subcellular location">
    <subcellularLocation>
        <location evidence="3">Cell membrane</location>
    </subcellularLocation>
</comment>
<evidence type="ECO:0000256" key="7">
    <source>
        <dbReference type="ARBA" id="ARBA00022692"/>
    </source>
</evidence>
<evidence type="ECO:0000313" key="17">
    <source>
        <dbReference type="Proteomes" id="UP000515947"/>
    </source>
</evidence>
<evidence type="ECO:0000256" key="8">
    <source>
        <dbReference type="ARBA" id="ARBA00022777"/>
    </source>
</evidence>
<keyword evidence="11 13" id="KW-0472">Membrane</keyword>
<dbReference type="CDD" id="cd00075">
    <property type="entry name" value="HATPase"/>
    <property type="match status" value="1"/>
</dbReference>
<keyword evidence="10" id="KW-0902">Two-component regulatory system</keyword>
<dbReference type="RefSeq" id="WP_187580397.1">
    <property type="nucleotide sequence ID" value="NZ_CP060713.1"/>
</dbReference>
<evidence type="ECO:0000256" key="3">
    <source>
        <dbReference type="ARBA" id="ARBA00004236"/>
    </source>
</evidence>
<evidence type="ECO:0000256" key="1">
    <source>
        <dbReference type="ARBA" id="ARBA00000085"/>
    </source>
</evidence>
<feature type="domain" description="Histidine kinase" evidence="14">
    <location>
        <begin position="275"/>
        <end position="491"/>
    </location>
</feature>
<evidence type="ECO:0000256" key="5">
    <source>
        <dbReference type="ARBA" id="ARBA00022553"/>
    </source>
</evidence>